<evidence type="ECO:0000259" key="3">
    <source>
        <dbReference type="PROSITE" id="PS50977"/>
    </source>
</evidence>
<dbReference type="InterPro" id="IPR036271">
    <property type="entry name" value="Tet_transcr_reg_TetR-rel_C_sf"/>
</dbReference>
<dbReference type="InterPro" id="IPR001647">
    <property type="entry name" value="HTH_TetR"/>
</dbReference>
<dbReference type="PRINTS" id="PR00455">
    <property type="entry name" value="HTHTETR"/>
</dbReference>
<evidence type="ECO:0000313" key="4">
    <source>
        <dbReference type="EMBL" id="MCM1989091.1"/>
    </source>
</evidence>
<dbReference type="AlphaFoldDB" id="A0A9J6NXV1"/>
<accession>A0A9J6NXV1</accession>
<dbReference type="InterPro" id="IPR009057">
    <property type="entry name" value="Homeodomain-like_sf"/>
</dbReference>
<protein>
    <submittedName>
        <fullName evidence="4">TetR/AcrR family transcriptional regulator</fullName>
    </submittedName>
</protein>
<name>A0A9J6NXV1_9CLOT</name>
<dbReference type="PANTHER" id="PTHR43479">
    <property type="entry name" value="ACREF/ENVCD OPERON REPRESSOR-RELATED"/>
    <property type="match status" value="1"/>
</dbReference>
<dbReference type="Gene3D" id="1.10.357.10">
    <property type="entry name" value="Tetracycline Repressor, domain 2"/>
    <property type="match status" value="1"/>
</dbReference>
<dbReference type="SUPFAM" id="SSF48498">
    <property type="entry name" value="Tetracyclin repressor-like, C-terminal domain"/>
    <property type="match status" value="1"/>
</dbReference>
<dbReference type="PANTHER" id="PTHR43479:SF11">
    <property type="entry name" value="ACREF_ENVCD OPERON REPRESSOR-RELATED"/>
    <property type="match status" value="1"/>
</dbReference>
<evidence type="ECO:0000313" key="5">
    <source>
        <dbReference type="Proteomes" id="UP001056429"/>
    </source>
</evidence>
<dbReference type="GO" id="GO:0003677">
    <property type="term" value="F:DNA binding"/>
    <property type="evidence" value="ECO:0007669"/>
    <property type="project" value="UniProtKB-UniRule"/>
</dbReference>
<gene>
    <name evidence="4" type="ORF">KDK92_05010</name>
</gene>
<proteinExistence type="predicted"/>
<reference evidence="4" key="2">
    <citation type="submission" date="2021-04" db="EMBL/GenBank/DDBJ databases">
        <authorList>
            <person name="Dong X."/>
        </authorList>
    </citation>
    <scope>NUCLEOTIDE SEQUENCE</scope>
    <source>
        <strain evidence="4">ZWT</strain>
    </source>
</reference>
<keyword evidence="5" id="KW-1185">Reference proteome</keyword>
<dbReference type="SUPFAM" id="SSF46689">
    <property type="entry name" value="Homeodomain-like"/>
    <property type="match status" value="1"/>
</dbReference>
<comment type="caution">
    <text evidence="4">The sequence shown here is derived from an EMBL/GenBank/DDBJ whole genome shotgun (WGS) entry which is preliminary data.</text>
</comment>
<dbReference type="Gene3D" id="1.10.10.60">
    <property type="entry name" value="Homeodomain-like"/>
    <property type="match status" value="1"/>
</dbReference>
<dbReference type="InterPro" id="IPR050624">
    <property type="entry name" value="HTH-type_Tx_Regulator"/>
</dbReference>
<organism evidence="4 5">
    <name type="scientific">Oceanirhabdus seepicola</name>
    <dbReference type="NCBI Taxonomy" id="2828781"/>
    <lineage>
        <taxon>Bacteria</taxon>
        <taxon>Bacillati</taxon>
        <taxon>Bacillota</taxon>
        <taxon>Clostridia</taxon>
        <taxon>Eubacteriales</taxon>
        <taxon>Clostridiaceae</taxon>
        <taxon>Oceanirhabdus</taxon>
    </lineage>
</organism>
<dbReference type="EMBL" id="JAGSOJ010000001">
    <property type="protein sequence ID" value="MCM1989091.1"/>
    <property type="molecule type" value="Genomic_DNA"/>
</dbReference>
<dbReference type="PROSITE" id="PS50977">
    <property type="entry name" value="HTH_TETR_2"/>
    <property type="match status" value="1"/>
</dbReference>
<dbReference type="Proteomes" id="UP001056429">
    <property type="component" value="Unassembled WGS sequence"/>
</dbReference>
<feature type="domain" description="HTH tetR-type" evidence="3">
    <location>
        <begin position="12"/>
        <end position="72"/>
    </location>
</feature>
<reference evidence="4" key="1">
    <citation type="journal article" date="2021" name="mSystems">
        <title>Bacteria and Archaea Synergistically Convert Glycine Betaine to Biogenic Methane in the Formosa Cold Seep of the South China Sea.</title>
        <authorList>
            <person name="Li L."/>
            <person name="Zhang W."/>
            <person name="Zhang S."/>
            <person name="Song L."/>
            <person name="Sun Q."/>
            <person name="Zhang H."/>
            <person name="Xiang H."/>
            <person name="Dong X."/>
        </authorList>
    </citation>
    <scope>NUCLEOTIDE SEQUENCE</scope>
    <source>
        <strain evidence="4">ZWT</strain>
    </source>
</reference>
<sequence length="206" mass="25181">MDKRFEHIDINNEKIHKIINCAFEVFSKNDYEKASTNNVVKQAGISRGLLYHYFKDKQELFDFLVFFSIKVVVKDMEDRIDWDDTDILNRMRQSIKLKFELMERYPYMIEFFQKYIDKISRSNIRNQTEEISPGMRDKFYTYNIDFSQVKEGIDIEKMINVMNWTLRGKAEEYWDIMKSEDTTYELNKLLEECDEYIKFLRDQFFK</sequence>
<feature type="DNA-binding region" description="H-T-H motif" evidence="2">
    <location>
        <begin position="35"/>
        <end position="54"/>
    </location>
</feature>
<evidence type="ECO:0000256" key="2">
    <source>
        <dbReference type="PROSITE-ProRule" id="PRU00335"/>
    </source>
</evidence>
<dbReference type="Pfam" id="PF00440">
    <property type="entry name" value="TetR_N"/>
    <property type="match status" value="1"/>
</dbReference>
<keyword evidence="1 2" id="KW-0238">DNA-binding</keyword>
<evidence type="ECO:0000256" key="1">
    <source>
        <dbReference type="ARBA" id="ARBA00023125"/>
    </source>
</evidence>
<dbReference type="RefSeq" id="WP_250857972.1">
    <property type="nucleotide sequence ID" value="NZ_JAGSOJ010000001.1"/>
</dbReference>